<dbReference type="KEGG" id="nvn:NVIE_010290"/>
<dbReference type="SUPFAM" id="SSF53098">
    <property type="entry name" value="Ribonuclease H-like"/>
    <property type="match status" value="1"/>
</dbReference>
<organism evidence="2 3">
    <name type="scientific">Nitrososphaera viennensis EN76</name>
    <dbReference type="NCBI Taxonomy" id="926571"/>
    <lineage>
        <taxon>Archaea</taxon>
        <taxon>Nitrososphaerota</taxon>
        <taxon>Nitrososphaeria</taxon>
        <taxon>Nitrososphaerales</taxon>
        <taxon>Nitrososphaeraceae</taxon>
        <taxon>Nitrososphaera</taxon>
    </lineage>
</organism>
<dbReference type="Proteomes" id="UP000027093">
    <property type="component" value="Chromosome"/>
</dbReference>
<accession>A0A060HIV6</accession>
<dbReference type="AlphaFoldDB" id="A0A060HIV6"/>
<gene>
    <name evidence="2" type="ORF">NVIE_010290</name>
</gene>
<keyword evidence="3" id="KW-1185">Reference proteome</keyword>
<dbReference type="RefSeq" id="WP_084790633.1">
    <property type="nucleotide sequence ID" value="NZ_CP007536.1"/>
</dbReference>
<evidence type="ECO:0000259" key="1">
    <source>
        <dbReference type="PROSITE" id="PS50994"/>
    </source>
</evidence>
<dbReference type="InterPro" id="IPR036397">
    <property type="entry name" value="RNaseH_sf"/>
</dbReference>
<dbReference type="OrthoDB" id="11800at2157"/>
<dbReference type="InterPro" id="IPR012337">
    <property type="entry name" value="RNaseH-like_sf"/>
</dbReference>
<dbReference type="Gene3D" id="3.30.420.10">
    <property type="entry name" value="Ribonuclease H-like superfamily/Ribonuclease H"/>
    <property type="match status" value="1"/>
</dbReference>
<dbReference type="PROSITE" id="PS50994">
    <property type="entry name" value="INTEGRASE"/>
    <property type="match status" value="1"/>
</dbReference>
<dbReference type="STRING" id="926571.NVIE_010290"/>
<protein>
    <submittedName>
        <fullName evidence="2">Putative transposase</fullName>
    </submittedName>
</protein>
<dbReference type="InterPro" id="IPR001584">
    <property type="entry name" value="Integrase_cat-core"/>
</dbReference>
<dbReference type="GO" id="GO:0003676">
    <property type="term" value="F:nucleic acid binding"/>
    <property type="evidence" value="ECO:0007669"/>
    <property type="project" value="InterPro"/>
</dbReference>
<dbReference type="HOGENOM" id="CLU_1599074_0_0_2"/>
<proteinExistence type="predicted"/>
<reference evidence="2 3" key="1">
    <citation type="journal article" date="2014" name="Int. J. Syst. Evol. Microbiol.">
        <title>Nitrososphaera viennensis gen. nov., sp. nov., an aerobic and mesophilic, ammonia-oxidizing archaeon from soil and a member of the archaeal phylum Thaumarchaeota.</title>
        <authorList>
            <person name="Stieglmeier M."/>
            <person name="Klingl A."/>
            <person name="Alves R.J."/>
            <person name="Rittmann S.K."/>
            <person name="Melcher M."/>
            <person name="Leisch N."/>
            <person name="Schleper C."/>
        </authorList>
    </citation>
    <scope>NUCLEOTIDE SEQUENCE [LARGE SCALE GENOMIC DNA]</scope>
    <source>
        <strain evidence="2">EN76</strain>
    </source>
</reference>
<dbReference type="InterPro" id="IPR032874">
    <property type="entry name" value="DDE_dom"/>
</dbReference>
<name>A0A060HIV6_9ARCH</name>
<dbReference type="Pfam" id="PF13610">
    <property type="entry name" value="DDE_Tnp_IS240"/>
    <property type="match status" value="1"/>
</dbReference>
<feature type="domain" description="Integrase catalytic" evidence="1">
    <location>
        <begin position="1"/>
        <end position="148"/>
    </location>
</feature>
<dbReference type="GO" id="GO:0015074">
    <property type="term" value="P:DNA integration"/>
    <property type="evidence" value="ECO:0007669"/>
    <property type="project" value="InterPro"/>
</dbReference>
<dbReference type="GeneID" id="74946291"/>
<evidence type="ECO:0000313" key="3">
    <source>
        <dbReference type="Proteomes" id="UP000027093"/>
    </source>
</evidence>
<sequence length="166" mass="19152">MKIKGNTKYLYALMDDETRFWIAQQVADTKYTQDVRPLFKEGKDIAGKKPATIISDGAGNFHNAYQKEFWTHTLPRTQHIKHIPFKGDMNNNKMERFNGEIRDREKVMRGLKKQDTVVLKGYQLYHNYFRPHEALKGITPAEAAGIAVQGENKWITVIQNAVKADN</sequence>
<evidence type="ECO:0000313" key="2">
    <source>
        <dbReference type="EMBL" id="AIC15255.1"/>
    </source>
</evidence>
<dbReference type="EMBL" id="CP007536">
    <property type="protein sequence ID" value="AIC15255.1"/>
    <property type="molecule type" value="Genomic_DNA"/>
</dbReference>